<evidence type="ECO:0000313" key="5">
    <source>
        <dbReference type="EMBL" id="MFC4768006.1"/>
    </source>
</evidence>
<reference evidence="6" key="1">
    <citation type="journal article" date="2019" name="Int. J. Syst. Evol. Microbiol.">
        <title>The Global Catalogue of Microorganisms (GCM) 10K type strain sequencing project: providing services to taxonomists for standard genome sequencing and annotation.</title>
        <authorList>
            <consortium name="The Broad Institute Genomics Platform"/>
            <consortium name="The Broad Institute Genome Sequencing Center for Infectious Disease"/>
            <person name="Wu L."/>
            <person name="Ma J."/>
        </authorList>
    </citation>
    <scope>NUCLEOTIDE SEQUENCE [LARGE SCALE GENOMIC DNA]</scope>
    <source>
        <strain evidence="6">WYCCWR 12678</strain>
    </source>
</reference>
<feature type="domain" description="ABC transporter" evidence="4">
    <location>
        <begin position="2"/>
        <end position="237"/>
    </location>
</feature>
<sequence length="238" mass="26260">MITLRDLHKIYRTGHVEVHALKGVDLHIEKGEFVSIMGPSGSGKSTMMNVLGCLDKPSSGEYVLDGINISMATDDELAAIRNRKIGFIFQSFHLLKRNTALENVELPMLYARVPAAIRREKAIRALEIVGLADRMNHRPNELSGGQQQRVAIARALVNDPAILLADEPTGNLDSQTTEEILAIFQELNEMGHTVVIVTHEPDVAEHTKRIVWFRDGGIASDSRVSNRRFVMSAKGGTA</sequence>
<dbReference type="PROSITE" id="PS50893">
    <property type="entry name" value="ABC_TRANSPORTER_2"/>
    <property type="match status" value="1"/>
</dbReference>
<dbReference type="CDD" id="cd03255">
    <property type="entry name" value="ABC_MJ0796_LolCDE_FtsE"/>
    <property type="match status" value="1"/>
</dbReference>
<dbReference type="GO" id="GO:0005524">
    <property type="term" value="F:ATP binding"/>
    <property type="evidence" value="ECO:0007669"/>
    <property type="project" value="UniProtKB-KW"/>
</dbReference>
<dbReference type="SMART" id="SM00382">
    <property type="entry name" value="AAA"/>
    <property type="match status" value="1"/>
</dbReference>
<dbReference type="InterPro" id="IPR003439">
    <property type="entry name" value="ABC_transporter-like_ATP-bd"/>
</dbReference>
<dbReference type="InterPro" id="IPR027417">
    <property type="entry name" value="P-loop_NTPase"/>
</dbReference>
<organism evidence="5 6">
    <name type="scientific">Effusibacillus consociatus</name>
    <dbReference type="NCBI Taxonomy" id="1117041"/>
    <lineage>
        <taxon>Bacteria</taxon>
        <taxon>Bacillati</taxon>
        <taxon>Bacillota</taxon>
        <taxon>Bacilli</taxon>
        <taxon>Bacillales</taxon>
        <taxon>Alicyclobacillaceae</taxon>
        <taxon>Effusibacillus</taxon>
    </lineage>
</organism>
<evidence type="ECO:0000259" key="4">
    <source>
        <dbReference type="PROSITE" id="PS50893"/>
    </source>
</evidence>
<dbReference type="InterPro" id="IPR003593">
    <property type="entry name" value="AAA+_ATPase"/>
</dbReference>
<dbReference type="Gene3D" id="3.40.50.300">
    <property type="entry name" value="P-loop containing nucleotide triphosphate hydrolases"/>
    <property type="match status" value="1"/>
</dbReference>
<dbReference type="Pfam" id="PF00005">
    <property type="entry name" value="ABC_tran"/>
    <property type="match status" value="1"/>
</dbReference>
<dbReference type="PROSITE" id="PS00211">
    <property type="entry name" value="ABC_TRANSPORTER_1"/>
    <property type="match status" value="1"/>
</dbReference>
<dbReference type="SUPFAM" id="SSF52540">
    <property type="entry name" value="P-loop containing nucleoside triphosphate hydrolases"/>
    <property type="match status" value="1"/>
</dbReference>
<keyword evidence="2" id="KW-0547">Nucleotide-binding</keyword>
<dbReference type="EMBL" id="JBHSHC010000096">
    <property type="protein sequence ID" value="MFC4768006.1"/>
    <property type="molecule type" value="Genomic_DNA"/>
</dbReference>
<keyword evidence="1" id="KW-0813">Transport</keyword>
<evidence type="ECO:0000256" key="3">
    <source>
        <dbReference type="ARBA" id="ARBA00022840"/>
    </source>
</evidence>
<dbReference type="PANTHER" id="PTHR24220">
    <property type="entry name" value="IMPORT ATP-BINDING PROTEIN"/>
    <property type="match status" value="1"/>
</dbReference>
<keyword evidence="6" id="KW-1185">Reference proteome</keyword>
<accession>A0ABV9Q1F2</accession>
<evidence type="ECO:0000256" key="2">
    <source>
        <dbReference type="ARBA" id="ARBA00022741"/>
    </source>
</evidence>
<dbReference type="InterPro" id="IPR015854">
    <property type="entry name" value="ABC_transpr_LolD-like"/>
</dbReference>
<comment type="caution">
    <text evidence="5">The sequence shown here is derived from an EMBL/GenBank/DDBJ whole genome shotgun (WGS) entry which is preliminary data.</text>
</comment>
<dbReference type="InterPro" id="IPR017911">
    <property type="entry name" value="MacB-like_ATP-bd"/>
</dbReference>
<evidence type="ECO:0000256" key="1">
    <source>
        <dbReference type="ARBA" id="ARBA00022448"/>
    </source>
</evidence>
<proteinExistence type="predicted"/>
<gene>
    <name evidence="5" type="ORF">ACFO8Q_11660</name>
</gene>
<dbReference type="InterPro" id="IPR017871">
    <property type="entry name" value="ABC_transporter-like_CS"/>
</dbReference>
<dbReference type="Proteomes" id="UP001596002">
    <property type="component" value="Unassembled WGS sequence"/>
</dbReference>
<keyword evidence="3 5" id="KW-0067">ATP-binding</keyword>
<dbReference type="RefSeq" id="WP_380025928.1">
    <property type="nucleotide sequence ID" value="NZ_JBHSHC010000096.1"/>
</dbReference>
<evidence type="ECO:0000313" key="6">
    <source>
        <dbReference type="Proteomes" id="UP001596002"/>
    </source>
</evidence>
<protein>
    <submittedName>
        <fullName evidence="5">ABC transporter ATP-binding protein</fullName>
    </submittedName>
</protein>
<name>A0ABV9Q1F2_9BACL</name>
<dbReference type="PANTHER" id="PTHR24220:SF86">
    <property type="entry name" value="ABC TRANSPORTER ABCH.1"/>
    <property type="match status" value="1"/>
</dbReference>